<dbReference type="AlphaFoldDB" id="A0A4P7QGK7"/>
<feature type="transmembrane region" description="Helical" evidence="6">
    <location>
        <begin position="117"/>
        <end position="138"/>
    </location>
</feature>
<evidence type="ECO:0000256" key="4">
    <source>
        <dbReference type="ARBA" id="ARBA00022989"/>
    </source>
</evidence>
<dbReference type="Pfam" id="PF07690">
    <property type="entry name" value="MFS_1"/>
    <property type="match status" value="1"/>
</dbReference>
<evidence type="ECO:0000256" key="5">
    <source>
        <dbReference type="ARBA" id="ARBA00023136"/>
    </source>
</evidence>
<feature type="transmembrane region" description="Helical" evidence="6">
    <location>
        <begin position="54"/>
        <end position="73"/>
    </location>
</feature>
<feature type="domain" description="Major facilitator superfamily (MFS) profile" evidence="7">
    <location>
        <begin position="19"/>
        <end position="485"/>
    </location>
</feature>
<keyword evidence="4 6" id="KW-1133">Transmembrane helix</keyword>
<feature type="transmembrane region" description="Helical" evidence="6">
    <location>
        <begin position="85"/>
        <end position="111"/>
    </location>
</feature>
<dbReference type="Gene3D" id="1.20.1250.20">
    <property type="entry name" value="MFS general substrate transporter like domains"/>
    <property type="match status" value="2"/>
</dbReference>
<name>A0A4P7QGK7_9CORY</name>
<reference evidence="8 9" key="1">
    <citation type="submission" date="2019-04" db="EMBL/GenBank/DDBJ databases">
        <title>Corynebacterium endometrii sp. nov., isolated from the uterus of a cow with endometritis.</title>
        <authorList>
            <person name="Ballas P."/>
            <person name="Ruckert C."/>
            <person name="Wagener K."/>
            <person name="Drillich M."/>
            <person name="Kaempfer P."/>
            <person name="Busse H.-J."/>
            <person name="Ehling-Schulz M."/>
        </authorList>
    </citation>
    <scope>NUCLEOTIDE SEQUENCE [LARGE SCALE GENOMIC DNA]</scope>
    <source>
        <strain evidence="8 9">LMM-1653</strain>
    </source>
</reference>
<keyword evidence="3 6" id="KW-0812">Transmembrane</keyword>
<dbReference type="EMBL" id="CP039247">
    <property type="protein sequence ID" value="QCB28865.1"/>
    <property type="molecule type" value="Genomic_DNA"/>
</dbReference>
<feature type="transmembrane region" description="Helical" evidence="6">
    <location>
        <begin position="150"/>
        <end position="169"/>
    </location>
</feature>
<dbReference type="RefSeq" id="WP_168707189.1">
    <property type="nucleotide sequence ID" value="NZ_CP039247.1"/>
</dbReference>
<dbReference type="InterPro" id="IPR011701">
    <property type="entry name" value="MFS"/>
</dbReference>
<evidence type="ECO:0000259" key="7">
    <source>
        <dbReference type="PROSITE" id="PS50850"/>
    </source>
</evidence>
<dbReference type="KEGG" id="cee:CENDO_07955"/>
<sequence length="492" mass="50634">MSTAAAPSSTTTYKGNDALLIGIVLSVSTFWLFAQTASINGPLMINDLGINAELFNAGVSAAGVACGIIIAVAGTIADRNGHVRFVIIGNIINIIGSVLVGAAMGGAASVMLMVGRVLQGFAAGFIMPATLSMIRFFWEGKERQRAISMWSLGSFGSSSLAAAFGGLLATTPLGWRGVFFLGAIVSVIGILLVRRAPETETPRSGLKGLDWPGIALFTVAVAILFIVITQASMFNWGGLTPWLLIALVIAVAAVLIPVERKKDAPFVDFKLFGNRQFSGAVFANLLINTAAGGLVISGWTLQFGYGLSSGTAGAVTIGFAIAIFLTLRIGEKLIAIVGVRTPMLIGAGLVCLAMLIGMGTFLEKTPYLITVAIASVFLGLGLAIFATPTTDAALSALPPHQAGVGSGFYKMASALGNGFGIAVAVAVFNSQREGGAFGEFFGNIFTFAEVGDVAARQAGLAAMTVSFILGLLAVILVAVLVPRKAKSSLDAS</sequence>
<dbReference type="Proteomes" id="UP000296352">
    <property type="component" value="Chromosome"/>
</dbReference>
<dbReference type="GO" id="GO:0022857">
    <property type="term" value="F:transmembrane transporter activity"/>
    <property type="evidence" value="ECO:0007669"/>
    <property type="project" value="InterPro"/>
</dbReference>
<evidence type="ECO:0000313" key="9">
    <source>
        <dbReference type="Proteomes" id="UP000296352"/>
    </source>
</evidence>
<organism evidence="8 9">
    <name type="scientific">Corynebacterium endometrii</name>
    <dbReference type="NCBI Taxonomy" id="2488819"/>
    <lineage>
        <taxon>Bacteria</taxon>
        <taxon>Bacillati</taxon>
        <taxon>Actinomycetota</taxon>
        <taxon>Actinomycetes</taxon>
        <taxon>Mycobacteriales</taxon>
        <taxon>Corynebacteriaceae</taxon>
        <taxon>Corynebacterium</taxon>
    </lineage>
</organism>
<feature type="transmembrane region" description="Helical" evidence="6">
    <location>
        <begin position="279"/>
        <end position="299"/>
    </location>
</feature>
<feature type="transmembrane region" description="Helical" evidence="6">
    <location>
        <begin position="175"/>
        <end position="193"/>
    </location>
</feature>
<evidence type="ECO:0000256" key="3">
    <source>
        <dbReference type="ARBA" id="ARBA00022692"/>
    </source>
</evidence>
<evidence type="ECO:0000256" key="2">
    <source>
        <dbReference type="ARBA" id="ARBA00022448"/>
    </source>
</evidence>
<dbReference type="InterPro" id="IPR036259">
    <property type="entry name" value="MFS_trans_sf"/>
</dbReference>
<feature type="transmembrane region" description="Helical" evidence="6">
    <location>
        <begin position="408"/>
        <end position="428"/>
    </location>
</feature>
<feature type="transmembrane region" description="Helical" evidence="6">
    <location>
        <begin position="460"/>
        <end position="481"/>
    </location>
</feature>
<dbReference type="CDD" id="cd17321">
    <property type="entry name" value="MFS_MMR_MDR_like"/>
    <property type="match status" value="1"/>
</dbReference>
<dbReference type="SUPFAM" id="SSF103473">
    <property type="entry name" value="MFS general substrate transporter"/>
    <property type="match status" value="1"/>
</dbReference>
<gene>
    <name evidence="8" type="primary">norB2</name>
    <name evidence="8" type="ORF">CENDO_07955</name>
</gene>
<feature type="transmembrane region" description="Helical" evidence="6">
    <location>
        <begin position="18"/>
        <end position="34"/>
    </location>
</feature>
<keyword evidence="9" id="KW-1185">Reference proteome</keyword>
<feature type="transmembrane region" description="Helical" evidence="6">
    <location>
        <begin position="214"/>
        <end position="233"/>
    </location>
</feature>
<keyword evidence="2" id="KW-0813">Transport</keyword>
<dbReference type="PROSITE" id="PS50850">
    <property type="entry name" value="MFS"/>
    <property type="match status" value="1"/>
</dbReference>
<dbReference type="InterPro" id="IPR020846">
    <property type="entry name" value="MFS_dom"/>
</dbReference>
<feature type="transmembrane region" description="Helical" evidence="6">
    <location>
        <begin position="239"/>
        <end position="258"/>
    </location>
</feature>
<evidence type="ECO:0000256" key="6">
    <source>
        <dbReference type="SAM" id="Phobius"/>
    </source>
</evidence>
<evidence type="ECO:0000256" key="1">
    <source>
        <dbReference type="ARBA" id="ARBA00004651"/>
    </source>
</evidence>
<dbReference type="GO" id="GO:0005886">
    <property type="term" value="C:plasma membrane"/>
    <property type="evidence" value="ECO:0007669"/>
    <property type="project" value="UniProtKB-SubCell"/>
</dbReference>
<protein>
    <submittedName>
        <fullName evidence="8">Quinolone resistance protein NorB</fullName>
    </submittedName>
</protein>
<dbReference type="PANTHER" id="PTHR42718">
    <property type="entry name" value="MAJOR FACILITATOR SUPERFAMILY MULTIDRUG TRANSPORTER MFSC"/>
    <property type="match status" value="1"/>
</dbReference>
<evidence type="ECO:0000313" key="8">
    <source>
        <dbReference type="EMBL" id="QCB28865.1"/>
    </source>
</evidence>
<proteinExistence type="predicted"/>
<comment type="subcellular location">
    <subcellularLocation>
        <location evidence="1">Cell membrane</location>
        <topology evidence="1">Multi-pass membrane protein</topology>
    </subcellularLocation>
</comment>
<dbReference type="PANTHER" id="PTHR42718:SF9">
    <property type="entry name" value="MAJOR FACILITATOR SUPERFAMILY MULTIDRUG TRANSPORTER MFSC"/>
    <property type="match status" value="1"/>
</dbReference>
<feature type="transmembrane region" description="Helical" evidence="6">
    <location>
        <begin position="339"/>
        <end position="361"/>
    </location>
</feature>
<feature type="transmembrane region" description="Helical" evidence="6">
    <location>
        <begin position="367"/>
        <end position="387"/>
    </location>
</feature>
<accession>A0A4P7QGK7</accession>
<keyword evidence="5 6" id="KW-0472">Membrane</keyword>
<feature type="transmembrane region" description="Helical" evidence="6">
    <location>
        <begin position="305"/>
        <end position="327"/>
    </location>
</feature>